<keyword evidence="1 3" id="KW-0853">WD repeat</keyword>
<dbReference type="InterPro" id="IPR020472">
    <property type="entry name" value="WD40_PAC1"/>
</dbReference>
<dbReference type="PROSITE" id="PS50082">
    <property type="entry name" value="WD_REPEATS_2"/>
    <property type="match status" value="10"/>
</dbReference>
<dbReference type="SMART" id="SM00220">
    <property type="entry name" value="S_TKc"/>
    <property type="match status" value="1"/>
</dbReference>
<name>A0A9D6UZK7_9BACT</name>
<dbReference type="PANTHER" id="PTHR19848">
    <property type="entry name" value="WD40 REPEAT PROTEIN"/>
    <property type="match status" value="1"/>
</dbReference>
<dbReference type="Gene3D" id="1.25.40.10">
    <property type="entry name" value="Tetratricopeptide repeat domain"/>
    <property type="match status" value="2"/>
</dbReference>
<feature type="repeat" description="WD" evidence="3">
    <location>
        <begin position="1148"/>
        <end position="1189"/>
    </location>
</feature>
<feature type="repeat" description="WD" evidence="3">
    <location>
        <begin position="980"/>
        <end position="1021"/>
    </location>
</feature>
<comment type="caution">
    <text evidence="6">The sequence shown here is derived from an EMBL/GenBank/DDBJ whole genome shotgun (WGS) entry which is preliminary data.</text>
</comment>
<evidence type="ECO:0000256" key="1">
    <source>
        <dbReference type="ARBA" id="ARBA00022574"/>
    </source>
</evidence>
<feature type="repeat" description="WD" evidence="3">
    <location>
        <begin position="1064"/>
        <end position="1105"/>
    </location>
</feature>
<feature type="domain" description="Protein kinase" evidence="5">
    <location>
        <begin position="68"/>
        <end position="353"/>
    </location>
</feature>
<dbReference type="InterPro" id="IPR000719">
    <property type="entry name" value="Prot_kinase_dom"/>
</dbReference>
<dbReference type="SUPFAM" id="SSF48452">
    <property type="entry name" value="TPR-like"/>
    <property type="match status" value="2"/>
</dbReference>
<protein>
    <submittedName>
        <fullName evidence="6">Protein kinase</fullName>
    </submittedName>
</protein>
<dbReference type="PROSITE" id="PS50294">
    <property type="entry name" value="WD_REPEATS_REGION"/>
    <property type="match status" value="8"/>
</dbReference>
<evidence type="ECO:0000259" key="5">
    <source>
        <dbReference type="PROSITE" id="PS50011"/>
    </source>
</evidence>
<dbReference type="SUPFAM" id="SSF56112">
    <property type="entry name" value="Protein kinase-like (PK-like)"/>
    <property type="match status" value="1"/>
</dbReference>
<dbReference type="Pfam" id="PF00400">
    <property type="entry name" value="WD40"/>
    <property type="match status" value="10"/>
</dbReference>
<evidence type="ECO:0000313" key="7">
    <source>
        <dbReference type="Proteomes" id="UP000807825"/>
    </source>
</evidence>
<dbReference type="InterPro" id="IPR011990">
    <property type="entry name" value="TPR-like_helical_dom_sf"/>
</dbReference>
<evidence type="ECO:0000256" key="2">
    <source>
        <dbReference type="ARBA" id="ARBA00022737"/>
    </source>
</evidence>
<dbReference type="InterPro" id="IPR036322">
    <property type="entry name" value="WD40_repeat_dom_sf"/>
</dbReference>
<keyword evidence="2" id="KW-0677">Repeat</keyword>
<feature type="repeat" description="WD" evidence="3">
    <location>
        <begin position="1190"/>
        <end position="1224"/>
    </location>
</feature>
<dbReference type="Pfam" id="PF14559">
    <property type="entry name" value="TPR_19"/>
    <property type="match status" value="1"/>
</dbReference>
<dbReference type="InterPro" id="IPR019775">
    <property type="entry name" value="WD40_repeat_CS"/>
</dbReference>
<dbReference type="PROSITE" id="PS00108">
    <property type="entry name" value="PROTEIN_KINASE_ST"/>
    <property type="match status" value="1"/>
</dbReference>
<dbReference type="PRINTS" id="PR00320">
    <property type="entry name" value="GPROTEINBRPT"/>
</dbReference>
<dbReference type="InterPro" id="IPR015943">
    <property type="entry name" value="WD40/YVTN_repeat-like_dom_sf"/>
</dbReference>
<dbReference type="EMBL" id="JACRDE010000114">
    <property type="protein sequence ID" value="MBI5248597.1"/>
    <property type="molecule type" value="Genomic_DNA"/>
</dbReference>
<feature type="repeat" description="WD" evidence="3">
    <location>
        <begin position="1022"/>
        <end position="1063"/>
    </location>
</feature>
<dbReference type="AlphaFoldDB" id="A0A9D6UZK7"/>
<feature type="repeat" description="WD" evidence="3">
    <location>
        <begin position="938"/>
        <end position="979"/>
    </location>
</feature>
<dbReference type="GO" id="GO:0004672">
    <property type="term" value="F:protein kinase activity"/>
    <property type="evidence" value="ECO:0007669"/>
    <property type="project" value="InterPro"/>
</dbReference>
<sequence length="1234" mass="137348">VWHPKLDQLVELLKTMGFSVITGPAEKSPEQQAELKASPSHRTSRTIHSTSMKIGLSEWRIGDVIENLYEVKDIKQGGMGAVYVVRHVRWNSMIAVKSLLQKLRENEEDRALFTKEAETWIDIGFHPNIAACYYVRSIQDSPRIFIEYVDGGGLNEWLSRRKSVGWDLMIDLMVQVSDGLQHAHSKGLVHRDIKPGNCMMTKDGILKVTDFGLTKRRTQEIPTDVAGVSITDSIVVDRESITAAGMGTPGYMAPEMWIPHSEVGPPADMYAFGVMFFELCCGRKPFIIRPGEKKDKLALAHVRKAPPRPSTLRADIPPAIEELILKCLNKNPDDRYGSFRQIREELASVHEDITKRRFTREPPDEVKLLSDALNNRAVSLMDLNHEDEAKRRLMEALDSDPHHPEATYNLGLLEWFKTKNPDPELLVKMEEVVKTQEYVGRGSYLLGRLALALGDAQRAFRACEISIASEDSHEEWLKVYSIALLGVGRENDAINYFETYLNEFPNDDDAVGWLTGALMNAGRRNDAIARINALPPIAEMHSQTPEEIAASYRFSGLSELATLTGHTGWVTCMANFPKSGRLITGARDRTVRIWDPNTWKEEKSSTVVGEPPAALWVSPDEKIVAIAASQQGVPVKLLDLESGMFVGNLLVQSQLSALGFSPDGKQILTVEQKGNARLWSSADFKAVTLKIPPNTAAAVVYENETQPVIFLSGLDRTIKKINALDCSSQSFERGHREVISVLRVSPDCSRILTCGRDRRAIMWDAVTGETMGSFEAHQEHITDAAINMKRELAATYDPKAGIKVWNTRTGTAFRTFAPGDADINCLSFTLDGDRLVAGGRHMAVRVWDVSGRQIIPTLALAKIRPVTKQLKSEKKYRAMLETAKKAIKRGSFGMAYSLLRDSQTLAGFERSDTALDLIVRLKDHGKRVGLHGAWKRKSVETSSGVMDISFSPSAIYFLTAHSDHSLRLWSTKTGECIKVLKGHTNLATSVCFSVNGREVVSGGDDRTVRIWDLNSGKNLLVLKGHLESVSAVAYSRDGDSVVSGSWDGTVRLWRLPDGAVQKVFKGHEDKVTSVAYLNDSGYIVSAGFDGIIKMWELSSGRLLRDMRGHKDRVMCIEVSPMEDLLISGSMDGTVRLWDLKRGNCLKTLNVSEAGVRTASFSPDQRFMVTGGPDMVLRIWDINKGECQREFQGHSKDITSAKFASNGRFVISSSADGNVMIWELDWDWQFAPEKR</sequence>
<dbReference type="GO" id="GO:0005524">
    <property type="term" value="F:ATP binding"/>
    <property type="evidence" value="ECO:0007669"/>
    <property type="project" value="InterPro"/>
</dbReference>
<dbReference type="CDD" id="cd14014">
    <property type="entry name" value="STKc_PknB_like"/>
    <property type="match status" value="1"/>
</dbReference>
<feature type="repeat" description="WD" evidence="3">
    <location>
        <begin position="732"/>
        <end position="773"/>
    </location>
</feature>
<feature type="repeat" description="WD" evidence="3">
    <location>
        <begin position="1106"/>
        <end position="1147"/>
    </location>
</feature>
<dbReference type="CDD" id="cd00200">
    <property type="entry name" value="WD40"/>
    <property type="match status" value="2"/>
</dbReference>
<dbReference type="Proteomes" id="UP000807825">
    <property type="component" value="Unassembled WGS sequence"/>
</dbReference>
<dbReference type="Pfam" id="PF00069">
    <property type="entry name" value="Pkinase"/>
    <property type="match status" value="1"/>
</dbReference>
<dbReference type="Gene3D" id="2.130.10.10">
    <property type="entry name" value="YVTN repeat-like/Quinoprotein amine dehydrogenase"/>
    <property type="match status" value="4"/>
</dbReference>
<feature type="repeat" description="WD" evidence="3">
    <location>
        <begin position="563"/>
        <end position="604"/>
    </location>
</feature>
<gene>
    <name evidence="6" type="ORF">HY912_03810</name>
</gene>
<dbReference type="SUPFAM" id="SSF50978">
    <property type="entry name" value="WD40 repeat-like"/>
    <property type="match status" value="2"/>
</dbReference>
<organism evidence="6 7">
    <name type="scientific">Desulfomonile tiedjei</name>
    <dbReference type="NCBI Taxonomy" id="2358"/>
    <lineage>
        <taxon>Bacteria</taxon>
        <taxon>Pseudomonadati</taxon>
        <taxon>Thermodesulfobacteriota</taxon>
        <taxon>Desulfomonilia</taxon>
        <taxon>Desulfomonilales</taxon>
        <taxon>Desulfomonilaceae</taxon>
        <taxon>Desulfomonile</taxon>
    </lineage>
</organism>
<dbReference type="InterPro" id="IPR011009">
    <property type="entry name" value="Kinase-like_dom_sf"/>
</dbReference>
<evidence type="ECO:0000256" key="4">
    <source>
        <dbReference type="SAM" id="MobiDB-lite"/>
    </source>
</evidence>
<feature type="repeat" description="WD" evidence="3">
    <location>
        <begin position="816"/>
        <end position="857"/>
    </location>
</feature>
<dbReference type="Gene3D" id="1.10.510.10">
    <property type="entry name" value="Transferase(Phosphotransferase) domain 1"/>
    <property type="match status" value="1"/>
</dbReference>
<dbReference type="InterPro" id="IPR001680">
    <property type="entry name" value="WD40_rpt"/>
</dbReference>
<dbReference type="Gene3D" id="3.30.200.20">
    <property type="entry name" value="Phosphorylase Kinase, domain 1"/>
    <property type="match status" value="1"/>
</dbReference>
<proteinExistence type="predicted"/>
<dbReference type="InterPro" id="IPR008271">
    <property type="entry name" value="Ser/Thr_kinase_AS"/>
</dbReference>
<dbReference type="PROSITE" id="PS50011">
    <property type="entry name" value="PROTEIN_KINASE_DOM"/>
    <property type="match status" value="1"/>
</dbReference>
<accession>A0A9D6UZK7</accession>
<dbReference type="SMART" id="SM00320">
    <property type="entry name" value="WD40"/>
    <property type="match status" value="12"/>
</dbReference>
<feature type="non-terminal residue" evidence="6">
    <location>
        <position position="1"/>
    </location>
</feature>
<dbReference type="PANTHER" id="PTHR19848:SF8">
    <property type="entry name" value="F-BOX AND WD REPEAT DOMAIN CONTAINING 7"/>
    <property type="match status" value="1"/>
</dbReference>
<evidence type="ECO:0000313" key="6">
    <source>
        <dbReference type="EMBL" id="MBI5248597.1"/>
    </source>
</evidence>
<reference evidence="6" key="1">
    <citation type="submission" date="2020-07" db="EMBL/GenBank/DDBJ databases">
        <title>Huge and variable diversity of episymbiotic CPR bacteria and DPANN archaea in groundwater ecosystems.</title>
        <authorList>
            <person name="He C.Y."/>
            <person name="Keren R."/>
            <person name="Whittaker M."/>
            <person name="Farag I.F."/>
            <person name="Doudna J."/>
            <person name="Cate J.H.D."/>
            <person name="Banfield J.F."/>
        </authorList>
    </citation>
    <scope>NUCLEOTIDE SEQUENCE</scope>
    <source>
        <strain evidence="6">NC_groundwater_1664_Pr3_B-0.1um_52_9</strain>
    </source>
</reference>
<dbReference type="PROSITE" id="PS00678">
    <property type="entry name" value="WD_REPEATS_1"/>
    <property type="match status" value="5"/>
</dbReference>
<evidence type="ECO:0000256" key="3">
    <source>
        <dbReference type="PROSITE-ProRule" id="PRU00221"/>
    </source>
</evidence>
<keyword evidence="6" id="KW-0808">Transferase</keyword>
<keyword evidence="6" id="KW-0418">Kinase</keyword>
<feature type="region of interest" description="Disordered" evidence="4">
    <location>
        <begin position="24"/>
        <end position="43"/>
    </location>
</feature>